<dbReference type="GO" id="GO:0006383">
    <property type="term" value="P:transcription by RNA polymerase III"/>
    <property type="evidence" value="ECO:0000318"/>
    <property type="project" value="GO_Central"/>
</dbReference>
<sequence>MSESSRPCKNCHKRTIAKDEETWNLVCKSCGIIQDFDNYDPQIGGITGAVGTYVRHGSAGSGSVYNYKESKDYHAKILIDDLMSQLGLSNKSSDVRGMLYEITEGEFGQGRWFEVCIGACAYVLMRKDSKPISIVKVAEIVKCDIYELGRMVYRAVDFLDIKLPEFDIINSFEHYIKEAPIFSGVEEDIKGRMLKQGVFLVQCLVKWYVTTGRRPLPVVAAVLVFAAQLNQVDLTIEDVAEELQVAVVTCKLRYKELLERLVKVARGLPWGEDVTVKNIMKHAPFVIQYMELKSMSKNSDKRKSFNDVGVDLDYLIDDFLSNGNVVDIKSDLQYFQMDPSLSIEIPNRFQISQECLAMIYTKIKNQVSVLESANSRYSKEMETKSTYDWWQGESEMSKKLLVKQILEKDVGLTTTPPSFDRGCLANERRKAKIKAAKRRIHKTMYPSDAGSIDKIEQCPVEHVNGGKKRRRKMKVDVDWEDFIIETLLLHQVEEEEIEKGYYKALLDLHVFNY</sequence>
<accession>A0A1S4BEM9</accession>
<proteinExistence type="predicted"/>
<reference evidence="4" key="1">
    <citation type="submission" date="2025-08" db="UniProtKB">
        <authorList>
            <consortium name="RefSeq"/>
        </authorList>
    </citation>
    <scope>IDENTIFICATION</scope>
    <source>
        <tissue evidence="4">Leaf</tissue>
    </source>
</reference>
<dbReference type="GO" id="GO:0000126">
    <property type="term" value="C:transcription factor TFIIIB complex"/>
    <property type="evidence" value="ECO:0000318"/>
    <property type="project" value="GO_Central"/>
</dbReference>
<dbReference type="InterPro" id="IPR013137">
    <property type="entry name" value="Znf_TFIIB"/>
</dbReference>
<dbReference type="GO" id="GO:0000995">
    <property type="term" value="F:RNA polymerase III general transcription initiation factor activity"/>
    <property type="evidence" value="ECO:0000318"/>
    <property type="project" value="GO_Central"/>
</dbReference>
<organism evidence="3 4">
    <name type="scientific">Nicotiana tabacum</name>
    <name type="common">Common tobacco</name>
    <dbReference type="NCBI Taxonomy" id="4097"/>
    <lineage>
        <taxon>Eukaryota</taxon>
        <taxon>Viridiplantae</taxon>
        <taxon>Streptophyta</taxon>
        <taxon>Embryophyta</taxon>
        <taxon>Tracheophyta</taxon>
        <taxon>Spermatophyta</taxon>
        <taxon>Magnoliopsida</taxon>
        <taxon>eudicotyledons</taxon>
        <taxon>Gunneridae</taxon>
        <taxon>Pentapetalae</taxon>
        <taxon>asterids</taxon>
        <taxon>lamiids</taxon>
        <taxon>Solanales</taxon>
        <taxon>Solanaceae</taxon>
        <taxon>Nicotianoideae</taxon>
        <taxon>Nicotianeae</taxon>
        <taxon>Nicotiana</taxon>
    </lineage>
</organism>
<dbReference type="PaxDb" id="4097-A0A1S4BEM9"/>
<dbReference type="KEGG" id="nta:107807487"/>
<dbReference type="InterPro" id="IPR036915">
    <property type="entry name" value="Cyclin-like_sf"/>
</dbReference>
<dbReference type="OMA" id="GWTKDMV"/>
<dbReference type="STRING" id="4097.A0A1S4BEM9"/>
<dbReference type="RefSeq" id="XP_016487385.1">
    <property type="nucleotide sequence ID" value="XM_016631899.1"/>
</dbReference>
<dbReference type="RefSeq" id="XP_016487385.2">
    <property type="nucleotide sequence ID" value="XM_016631899.2"/>
</dbReference>
<dbReference type="GO" id="GO:0006352">
    <property type="term" value="P:DNA-templated transcription initiation"/>
    <property type="evidence" value="ECO:0000318"/>
    <property type="project" value="GO_Central"/>
</dbReference>
<dbReference type="Pfam" id="PF08271">
    <property type="entry name" value="Zn_Ribbon_TF"/>
    <property type="match status" value="1"/>
</dbReference>
<dbReference type="PRINTS" id="PR00685">
    <property type="entry name" value="TIFACTORIIB"/>
</dbReference>
<dbReference type="Gene3D" id="1.10.472.10">
    <property type="entry name" value="Cyclin-like"/>
    <property type="match status" value="1"/>
</dbReference>
<dbReference type="PANTHER" id="PTHR48428">
    <property type="entry name" value="PLANT-SPECIFIC TFIIB-RELATED PROTEIN PTF2"/>
    <property type="match status" value="1"/>
</dbReference>
<keyword evidence="3" id="KW-1185">Reference proteome</keyword>
<dbReference type="SUPFAM" id="SSF57783">
    <property type="entry name" value="Zinc beta-ribbon"/>
    <property type="match status" value="1"/>
</dbReference>
<gene>
    <name evidence="4" type="primary">LOC107807487</name>
</gene>
<evidence type="ECO:0000256" key="2">
    <source>
        <dbReference type="ARBA" id="ARBA00023163"/>
    </source>
</evidence>
<protein>
    <submittedName>
        <fullName evidence="4">Plant-specific TFIIB-related protein PTF2</fullName>
    </submittedName>
</protein>
<dbReference type="OrthoDB" id="1219891at2759"/>
<dbReference type="GO" id="GO:0070897">
    <property type="term" value="P:transcription preinitiation complex assembly"/>
    <property type="evidence" value="ECO:0007669"/>
    <property type="project" value="InterPro"/>
</dbReference>
<dbReference type="GO" id="GO:0017025">
    <property type="term" value="F:TBP-class protein binding"/>
    <property type="evidence" value="ECO:0007669"/>
    <property type="project" value="InterPro"/>
</dbReference>
<dbReference type="Gene3D" id="1.10.472.170">
    <property type="match status" value="1"/>
</dbReference>
<evidence type="ECO:0000313" key="4">
    <source>
        <dbReference type="RefSeq" id="XP_016487385.2"/>
    </source>
</evidence>
<dbReference type="SUPFAM" id="SSF47954">
    <property type="entry name" value="Cyclin-like"/>
    <property type="match status" value="2"/>
</dbReference>
<keyword evidence="2" id="KW-0804">Transcription</keyword>
<dbReference type="GeneID" id="107807487"/>
<keyword evidence="1" id="KW-0805">Transcription regulation</keyword>
<evidence type="ECO:0000256" key="1">
    <source>
        <dbReference type="ARBA" id="ARBA00023015"/>
    </source>
</evidence>
<dbReference type="PANTHER" id="PTHR48428:SF1">
    <property type="entry name" value="PLANT-SPECIFIC TFIIB-RELATED PROTEIN PTF2"/>
    <property type="match status" value="1"/>
</dbReference>
<dbReference type="InterPro" id="IPR013150">
    <property type="entry name" value="TFIIB_cyclin"/>
</dbReference>
<evidence type="ECO:0000313" key="3">
    <source>
        <dbReference type="Proteomes" id="UP000790787"/>
    </source>
</evidence>
<dbReference type="AlphaFoldDB" id="A0A1S4BEM9"/>
<dbReference type="InterPro" id="IPR053340">
    <property type="entry name" value="PTF2"/>
</dbReference>
<dbReference type="InterPro" id="IPR000812">
    <property type="entry name" value="TFIIB"/>
</dbReference>
<name>A0A1S4BEM9_TOBAC</name>
<dbReference type="SMR" id="A0A1S4BEM9"/>
<dbReference type="GO" id="GO:0005634">
    <property type="term" value="C:nucleus"/>
    <property type="evidence" value="ECO:0000318"/>
    <property type="project" value="GO_Central"/>
</dbReference>
<dbReference type="GO" id="GO:0097550">
    <property type="term" value="C:transcription preinitiation complex"/>
    <property type="evidence" value="ECO:0000318"/>
    <property type="project" value="GO_Central"/>
</dbReference>
<dbReference type="GO" id="GO:0001006">
    <property type="term" value="F:RNA polymerase III type 3 promoter sequence-specific DNA binding"/>
    <property type="evidence" value="ECO:0000318"/>
    <property type="project" value="GO_Central"/>
</dbReference>
<dbReference type="Pfam" id="PF00382">
    <property type="entry name" value="TFIIB"/>
    <property type="match status" value="1"/>
</dbReference>
<dbReference type="Proteomes" id="UP000790787">
    <property type="component" value="Unplaced"/>
</dbReference>